<accession>A0A139GTB4</accession>
<sequence length="169" mass="18430">MAARNVAGTSCAPGWHRPIPLLAALQPQRRPQELNTLRLNSIVHIYRLWSLLPRSVNSCPSSVMPATTTPIPITRRPSASTTGYHMRVESLPSSNKPQTDWAVHYYGDSMSFTSPLALRYATEAKMQEKAEAEAEAEAEAQQMREPGSVGTEPLDGKTQGTVAVTGQSQ</sequence>
<feature type="region of interest" description="Disordered" evidence="1">
    <location>
        <begin position="126"/>
        <end position="169"/>
    </location>
</feature>
<proteinExistence type="predicted"/>
<comment type="caution">
    <text evidence="2">The sequence shown here is derived from an EMBL/GenBank/DDBJ whole genome shotgun (WGS) entry which is preliminary data.</text>
</comment>
<evidence type="ECO:0000313" key="3">
    <source>
        <dbReference type="Proteomes" id="UP000073492"/>
    </source>
</evidence>
<evidence type="ECO:0000256" key="1">
    <source>
        <dbReference type="SAM" id="MobiDB-lite"/>
    </source>
</evidence>
<organism evidence="2 3">
    <name type="scientific">Pseudocercospora musae</name>
    <dbReference type="NCBI Taxonomy" id="113226"/>
    <lineage>
        <taxon>Eukaryota</taxon>
        <taxon>Fungi</taxon>
        <taxon>Dikarya</taxon>
        <taxon>Ascomycota</taxon>
        <taxon>Pezizomycotina</taxon>
        <taxon>Dothideomycetes</taxon>
        <taxon>Dothideomycetidae</taxon>
        <taxon>Mycosphaerellales</taxon>
        <taxon>Mycosphaerellaceae</taxon>
        <taxon>Pseudocercospora</taxon>
    </lineage>
</organism>
<reference evidence="2 3" key="1">
    <citation type="submission" date="2015-07" db="EMBL/GenBank/DDBJ databases">
        <title>Comparative genomics of the Sigatoka disease complex on banana suggests a link between parallel evolutionary changes in Pseudocercospora fijiensis and Pseudocercospora eumusae and increased virulence on the banana host.</title>
        <authorList>
            <person name="Chang T.-C."/>
            <person name="Salvucci A."/>
            <person name="Crous P.W."/>
            <person name="Stergiopoulos I."/>
        </authorList>
    </citation>
    <scope>NUCLEOTIDE SEQUENCE [LARGE SCALE GENOMIC DNA]</scope>
    <source>
        <strain evidence="2 3">CBS 116634</strain>
    </source>
</reference>
<keyword evidence="3" id="KW-1185">Reference proteome</keyword>
<dbReference type="EMBL" id="LFZO01001298">
    <property type="protein sequence ID" value="KXS93436.1"/>
    <property type="molecule type" value="Genomic_DNA"/>
</dbReference>
<feature type="compositionally biased region" description="Polar residues" evidence="1">
    <location>
        <begin position="158"/>
        <end position="169"/>
    </location>
</feature>
<dbReference type="Proteomes" id="UP000073492">
    <property type="component" value="Unassembled WGS sequence"/>
</dbReference>
<protein>
    <submittedName>
        <fullName evidence="2">Uncharacterized protein</fullName>
    </submittedName>
</protein>
<dbReference type="AlphaFoldDB" id="A0A139GTB4"/>
<evidence type="ECO:0000313" key="2">
    <source>
        <dbReference type="EMBL" id="KXS93436.1"/>
    </source>
</evidence>
<gene>
    <name evidence="2" type="ORF">AC579_108</name>
</gene>
<name>A0A139GTB4_9PEZI</name>